<dbReference type="OrthoDB" id="74545at2759"/>
<protein>
    <submittedName>
        <fullName evidence="1">Uncharacterized protein</fullName>
    </submittedName>
</protein>
<dbReference type="EMBL" id="JAABOJ010000043">
    <property type="protein sequence ID" value="KAF3274612.1"/>
    <property type="molecule type" value="Genomic_DNA"/>
</dbReference>
<reference evidence="1 2" key="1">
    <citation type="submission" date="2020-01" db="EMBL/GenBank/DDBJ databases">
        <authorList>
            <person name="Palmer J.M."/>
        </authorList>
    </citation>
    <scope>NUCLEOTIDE SEQUENCE [LARGE SCALE GENOMIC DNA]</scope>
    <source>
        <strain evidence="1 2">TWF970</strain>
    </source>
</reference>
<organism evidence="1 2">
    <name type="scientific">Orbilia oligospora</name>
    <name type="common">Nematode-trapping fungus</name>
    <name type="synonym">Arthrobotrys oligospora</name>
    <dbReference type="NCBI Taxonomy" id="2813651"/>
    <lineage>
        <taxon>Eukaryota</taxon>
        <taxon>Fungi</taxon>
        <taxon>Dikarya</taxon>
        <taxon>Ascomycota</taxon>
        <taxon>Pezizomycotina</taxon>
        <taxon>Orbiliomycetes</taxon>
        <taxon>Orbiliales</taxon>
        <taxon>Orbiliaceae</taxon>
        <taxon>Orbilia</taxon>
    </lineage>
</organism>
<dbReference type="Proteomes" id="UP000474640">
    <property type="component" value="Unassembled WGS sequence"/>
</dbReference>
<sequence length="948" mass="108782">MHISAYHDFAGTHIKFPLSFGINTVSLRAGVVGISSTGSAYQQFQYSSTDQKRELHSSYKYNLPKSPLKTPSQSLTSRTLVTNSPMASSDGLSETLHAVTRIKLDQLAKQTSAYESAKHTLLENAADEPDSRKRVRLLINGAEYLPTMTSLRADPTLPLYNIRRFTSQSERDPSVSESFLGDYEKTIRDELDVQSNKYAFAKLYGQLVNEWISAGKNGNGEGSEAGADWVPVGREEMHKQRATWEGYVFNEKKVDTEAIKAYLEKLFSKNPSKEVRLAFEDFRTRIHNLQEFWNNSPFDVNNVSATIKTLLRVDVINDKKKATLKEFLGNNVVLKEIADVLNMRMESRKSFTWEGVSVIEQRRQLNGRYRFYPDEDLLQTIFIQYTGLVWATQWRSSLKKFITTYGVLKSAPGSITEELLQDRKLKLSNTVLGTPSNLEGYLADHWMNEIFVDQLPENMFEQRGGYEGDNDEGDTRLSPLAVVQRLIRIVQSEIIIRRRLEKDTTVIRSDFKWFGPSLPHDSIFAVLEFFGVKEDWIQFFKKVLRAPVSFAEDIGASPRPRQRGIPIGIPIAYFFGEALLFCTDFAVNQKANGARLYRLHDDIWLWGEKDSCRKGWSALTEFATLTGLEFNEEKTGSVHIYSDRNKKVEPTYPGLPEGDVVWGFLKLDPVSGFFTINNTKVDSHIEELSLQLNACKSVFDFTQAWNIYGARFFRTNCGKASVCFGRQHVDSMLETFQRIQQKIFKSTTGGVGEHLKKMIVDRFGVSDIPDGYLYFPIKLGGLELQNPFVNLYLIRDSFHQDDPYELMDEFFKEEEREYSREKEQFEKRKKSRDPKAVKLQGLEFLTREEYGSYREETSYQLLKTFQALTFEPSEIGVDLTGDVQAILNIAAKGGQRGRDQWKNYDKWIFQLYAKDMMKRFGGLKIVDEGLLPMGLMAMLRQSRFKWQG</sequence>
<comment type="caution">
    <text evidence="1">The sequence shown here is derived from an EMBL/GenBank/DDBJ whole genome shotgun (WGS) entry which is preliminary data.</text>
</comment>
<dbReference type="PANTHER" id="PTHR37015">
    <property type="entry name" value="REVERSE TRANSCRIPTASE DOMAIN-CONTAINING PROTEIN"/>
    <property type="match status" value="1"/>
</dbReference>
<gene>
    <name evidence="1" type="ORF">TWF970_007868</name>
</gene>
<proteinExistence type="predicted"/>
<evidence type="ECO:0000313" key="1">
    <source>
        <dbReference type="EMBL" id="KAF3274612.1"/>
    </source>
</evidence>
<evidence type="ECO:0000313" key="2">
    <source>
        <dbReference type="Proteomes" id="UP000474640"/>
    </source>
</evidence>
<name>A0A7C8R6S3_ORBOL</name>
<accession>A0A7C8R6S3</accession>
<dbReference type="AlphaFoldDB" id="A0A7C8R6S3"/>
<dbReference type="PANTHER" id="PTHR37015:SF2">
    <property type="entry name" value="REVERSE TRANSCRIPTASE DOMAIN-CONTAINING PROTEIN"/>
    <property type="match status" value="1"/>
</dbReference>